<feature type="compositionally biased region" description="Polar residues" evidence="4">
    <location>
        <begin position="630"/>
        <end position="653"/>
    </location>
</feature>
<reference evidence="7" key="1">
    <citation type="journal article" date="2023" name="IMA Fungus">
        <title>Comparative genomic study of the Penicillium genus elucidates a diverse pangenome and 15 lateral gene transfer events.</title>
        <authorList>
            <person name="Petersen C."/>
            <person name="Sorensen T."/>
            <person name="Nielsen M.R."/>
            <person name="Sondergaard T.E."/>
            <person name="Sorensen J.L."/>
            <person name="Fitzpatrick D.A."/>
            <person name="Frisvad J.C."/>
            <person name="Nielsen K.L."/>
        </authorList>
    </citation>
    <scope>NUCLEOTIDE SEQUENCE</scope>
    <source>
        <strain evidence="7">IBT 17514</strain>
    </source>
</reference>
<evidence type="ECO:0000256" key="1">
    <source>
        <dbReference type="ARBA" id="ARBA00004184"/>
    </source>
</evidence>
<dbReference type="PANTHER" id="PTHR48050:SF27">
    <property type="entry name" value="GLUCOSYLTRANSFERASE, PUTATIVE (AFU_ORTHOLOGUE AFUA_7G04880)-RELATED"/>
    <property type="match status" value="1"/>
</dbReference>
<name>A0AAD6HM69_9EURO</name>
<dbReference type="GO" id="GO:0006629">
    <property type="term" value="P:lipid metabolic process"/>
    <property type="evidence" value="ECO:0007669"/>
    <property type="project" value="UniProtKB-KW"/>
</dbReference>
<dbReference type="CDD" id="cd03784">
    <property type="entry name" value="GT1_Gtf-like"/>
    <property type="match status" value="1"/>
</dbReference>
<keyword evidence="3" id="KW-0443">Lipid metabolism</keyword>
<evidence type="ECO:0000313" key="7">
    <source>
        <dbReference type="EMBL" id="KAJ5727375.1"/>
    </source>
</evidence>
<feature type="region of interest" description="Disordered" evidence="4">
    <location>
        <begin position="1"/>
        <end position="21"/>
    </location>
</feature>
<sequence>MDQYTQQEEQDATDALPLPSPYENELIADSGRVLEDGRVNINLDSKVARAIAESINYQQELRRSSVDYNKRFAQGTSFDLKLNIVIQIVGSRGDVQPFVALGNELQKDGHRVRIATHGVFADFIHSSGLEFFPIGGNPAELMAYMVKNPGLLPQMKTLREGEIGKKKIMIAEMLDGCWRSSIEHDPYTQQPFIADAIIANPPSFAYIHCAQALGIPVHLMFTMPWSSTRSFPHPLSSLNADPQNNGLDCWVSYGVVEWLTWQGLGDVINKWRASLDLDPIPTTEGPSLHEALKIPFTYCWSPALVPKPKDWPDYVDVCGFFFRDPPPYDPSPELQEFLLLGTPPVYIGFGSIVVDDPQKLINTVLAAVRASGARAVISKGWSNMDGEQDENVFYIGDCPHEWLFQYVAAVIHHGGAGTTACGLINGRPTAIVPFFGDQPFWGDMVANAGAGPKPIPHASLTTENLAAAIKFCLAPQAATAAQEIASKMQAETGVAEAVKSFYRNLPLDRMRCEILPDQVAVWKYKKKNRSLKLSKAAVQTLIEYSRINTEQLQCHDINPIIIANNRWDPLTGVISAGISTGTRMLKTSTGMIRAPYKELTRTKSSPAADQRRPSTSRSSSTPNSTQSRSATIQPGENRPTSPRSPMSTAGNMASASLNSFGQFTTGYFKGVLVDIPTAAADGFRRVSQVYGDKPKDYGTVSDWRSGAKVGGKNFVGGLKEGIVGLVKHPWRGYQEDGKDGALRGLAKGAAGLATKGPSAGIGLWAYPFQGIVKSIEAKFRTKTRKAIVVARLLDGYAQTIEMEMTEGDKAAIVEEFDRLMQLD</sequence>
<comment type="subcellular location">
    <subcellularLocation>
        <location evidence="1">Endomembrane system</location>
        <topology evidence="1">Peripheral membrane protein</topology>
    </subcellularLocation>
</comment>
<feature type="domain" description="Erythromycin biosynthesis protein CIII-like C-terminal" evidence="6">
    <location>
        <begin position="390"/>
        <end position="499"/>
    </location>
</feature>
<proteinExistence type="predicted"/>
<dbReference type="InterPro" id="IPR004276">
    <property type="entry name" value="GlycoTrans_28_N"/>
</dbReference>
<dbReference type="GO" id="GO:0005975">
    <property type="term" value="P:carbohydrate metabolic process"/>
    <property type="evidence" value="ECO:0007669"/>
    <property type="project" value="InterPro"/>
</dbReference>
<protein>
    <recommendedName>
        <fullName evidence="9">Glycosyltransferase family 28 N-terminal domain-containing protein</fullName>
    </recommendedName>
</protein>
<accession>A0AAD6HM69</accession>
<gene>
    <name evidence="7" type="ORF">N7493_005195</name>
</gene>
<dbReference type="InterPro" id="IPR002213">
    <property type="entry name" value="UDP_glucos_trans"/>
</dbReference>
<evidence type="ECO:0008006" key="9">
    <source>
        <dbReference type="Google" id="ProtNLM"/>
    </source>
</evidence>
<keyword evidence="2" id="KW-0808">Transferase</keyword>
<dbReference type="GO" id="GO:0012505">
    <property type="term" value="C:endomembrane system"/>
    <property type="evidence" value="ECO:0007669"/>
    <property type="project" value="UniProtKB-SubCell"/>
</dbReference>
<dbReference type="InterPro" id="IPR010610">
    <property type="entry name" value="EryCIII-like_C"/>
</dbReference>
<evidence type="ECO:0000259" key="5">
    <source>
        <dbReference type="Pfam" id="PF03033"/>
    </source>
</evidence>
<dbReference type="EMBL" id="JAQJAN010000006">
    <property type="protein sequence ID" value="KAJ5727375.1"/>
    <property type="molecule type" value="Genomic_DNA"/>
</dbReference>
<dbReference type="Pfam" id="PF03033">
    <property type="entry name" value="Glyco_transf_28"/>
    <property type="match status" value="1"/>
</dbReference>
<evidence type="ECO:0000256" key="3">
    <source>
        <dbReference type="ARBA" id="ARBA00023098"/>
    </source>
</evidence>
<feature type="compositionally biased region" description="Low complexity" evidence="4">
    <location>
        <begin position="613"/>
        <end position="629"/>
    </location>
</feature>
<evidence type="ECO:0000256" key="4">
    <source>
        <dbReference type="SAM" id="MobiDB-lite"/>
    </source>
</evidence>
<dbReference type="SUPFAM" id="SSF53756">
    <property type="entry name" value="UDP-Glycosyltransferase/glycogen phosphorylase"/>
    <property type="match status" value="1"/>
</dbReference>
<reference evidence="7" key="2">
    <citation type="submission" date="2023-01" db="EMBL/GenBank/DDBJ databases">
        <authorList>
            <person name="Petersen C."/>
        </authorList>
    </citation>
    <scope>NUCLEOTIDE SEQUENCE</scope>
    <source>
        <strain evidence="7">IBT 17514</strain>
    </source>
</reference>
<evidence type="ECO:0000256" key="2">
    <source>
        <dbReference type="ARBA" id="ARBA00022679"/>
    </source>
</evidence>
<evidence type="ECO:0000313" key="8">
    <source>
        <dbReference type="Proteomes" id="UP001215712"/>
    </source>
</evidence>
<dbReference type="FunFam" id="3.40.50.2000:FF:000009">
    <property type="entry name" value="Sterol 3-beta-glucosyltransferase UGT80A2"/>
    <property type="match status" value="1"/>
</dbReference>
<feature type="region of interest" description="Disordered" evidence="4">
    <location>
        <begin position="589"/>
        <end position="653"/>
    </location>
</feature>
<organism evidence="7 8">
    <name type="scientific">Penicillium malachiteum</name>
    <dbReference type="NCBI Taxonomy" id="1324776"/>
    <lineage>
        <taxon>Eukaryota</taxon>
        <taxon>Fungi</taxon>
        <taxon>Dikarya</taxon>
        <taxon>Ascomycota</taxon>
        <taxon>Pezizomycotina</taxon>
        <taxon>Eurotiomycetes</taxon>
        <taxon>Eurotiomycetidae</taxon>
        <taxon>Eurotiales</taxon>
        <taxon>Aspergillaceae</taxon>
        <taxon>Penicillium</taxon>
    </lineage>
</organism>
<evidence type="ECO:0000259" key="6">
    <source>
        <dbReference type="Pfam" id="PF06722"/>
    </source>
</evidence>
<dbReference type="FunFam" id="3.40.50.2000:FF:000100">
    <property type="entry name" value="Glycosyltransferase family 1 protein"/>
    <property type="match status" value="1"/>
</dbReference>
<dbReference type="GO" id="GO:0016906">
    <property type="term" value="F:sterol 3-beta-glucosyltransferase activity"/>
    <property type="evidence" value="ECO:0007669"/>
    <property type="project" value="UniProtKB-ARBA"/>
</dbReference>
<feature type="domain" description="Glycosyltransferase family 28 N-terminal" evidence="5">
    <location>
        <begin position="84"/>
        <end position="231"/>
    </location>
</feature>
<dbReference type="Proteomes" id="UP001215712">
    <property type="component" value="Unassembled WGS sequence"/>
</dbReference>
<dbReference type="Gene3D" id="3.40.50.2000">
    <property type="entry name" value="Glycogen Phosphorylase B"/>
    <property type="match status" value="2"/>
</dbReference>
<dbReference type="InterPro" id="IPR050426">
    <property type="entry name" value="Glycosyltransferase_28"/>
</dbReference>
<dbReference type="PANTHER" id="PTHR48050">
    <property type="entry name" value="STEROL 3-BETA-GLUCOSYLTRANSFERASE"/>
    <property type="match status" value="1"/>
</dbReference>
<dbReference type="Pfam" id="PF06722">
    <property type="entry name" value="EryCIII-like_C"/>
    <property type="match status" value="1"/>
</dbReference>
<keyword evidence="8" id="KW-1185">Reference proteome</keyword>
<comment type="caution">
    <text evidence="7">The sequence shown here is derived from an EMBL/GenBank/DDBJ whole genome shotgun (WGS) entry which is preliminary data.</text>
</comment>
<dbReference type="AlphaFoldDB" id="A0AAD6HM69"/>